<dbReference type="OrthoDB" id="5450709at2"/>
<evidence type="ECO:0000313" key="2">
    <source>
        <dbReference type="EMBL" id="THD69556.1"/>
    </source>
</evidence>
<feature type="chain" id="PRO_5020822404" evidence="1">
    <location>
        <begin position="23"/>
        <end position="341"/>
    </location>
</feature>
<name>A0A4S3M385_9FLAO</name>
<organism evidence="2 3">
    <name type="scientific">Robertkochia marina</name>
    <dbReference type="NCBI Taxonomy" id="1227945"/>
    <lineage>
        <taxon>Bacteria</taxon>
        <taxon>Pseudomonadati</taxon>
        <taxon>Bacteroidota</taxon>
        <taxon>Flavobacteriia</taxon>
        <taxon>Flavobacteriales</taxon>
        <taxon>Flavobacteriaceae</taxon>
        <taxon>Robertkochia</taxon>
    </lineage>
</organism>
<keyword evidence="3" id="KW-1185">Reference proteome</keyword>
<dbReference type="RefSeq" id="WP_136335046.1">
    <property type="nucleotide sequence ID" value="NZ_QXMP01000001.1"/>
</dbReference>
<dbReference type="Proteomes" id="UP000305939">
    <property type="component" value="Unassembled WGS sequence"/>
</dbReference>
<feature type="signal peptide" evidence="1">
    <location>
        <begin position="1"/>
        <end position="22"/>
    </location>
</feature>
<comment type="caution">
    <text evidence="2">The sequence shown here is derived from an EMBL/GenBank/DDBJ whole genome shotgun (WGS) entry which is preliminary data.</text>
</comment>
<protein>
    <submittedName>
        <fullName evidence="2">Transporter</fullName>
    </submittedName>
</protein>
<sequence>MKKLLFTACILTTILLSAQAPKEDLWTADRPDGQAPISVLGDHMHNKGEWMFSYRFMQKDMANLKTGTDDASFADALDRYMVSPANMSMQIHMLGVMFAPAERITLMVRANYISLEMDHTTRMMPQDPGVFTTQSSGFADTKVTLMYGIHNGSGTHLHAQLGVSLPTGSIDITDQTPASAPNEMILSYPMQPGSGTYDLEPAMTWLDQWKNLSSGMQIRGTFRLGENDNDYHLGHRISIQKWLAGKISPWLSISGRLEWGAHGKISGANPILTPSTALTADTENSGKTYANAGFGVNLYAFKGILKDLRLGAEAILPVYQNLYGIQLKEKNTLVLGLQYTL</sequence>
<keyword evidence="1" id="KW-0732">Signal</keyword>
<proteinExistence type="predicted"/>
<gene>
    <name evidence="2" type="ORF">E7Z59_04310</name>
</gene>
<reference evidence="2 3" key="1">
    <citation type="submission" date="2019-04" db="EMBL/GenBank/DDBJ databases">
        <title>Draft genome sequence of Robertkochia marina CC-AMO-30D.</title>
        <authorList>
            <person name="Hameed A."/>
            <person name="Lin S.-Y."/>
            <person name="Shahina M."/>
            <person name="Lai W.-A."/>
            <person name="Young C.-C."/>
        </authorList>
    </citation>
    <scope>NUCLEOTIDE SEQUENCE [LARGE SCALE GENOMIC DNA]</scope>
    <source>
        <strain evidence="2 3">CC-AMO-30D</strain>
    </source>
</reference>
<accession>A0A4S3M385</accession>
<dbReference type="EMBL" id="SSMC01000001">
    <property type="protein sequence ID" value="THD69556.1"/>
    <property type="molecule type" value="Genomic_DNA"/>
</dbReference>
<evidence type="ECO:0000256" key="1">
    <source>
        <dbReference type="SAM" id="SignalP"/>
    </source>
</evidence>
<dbReference type="AlphaFoldDB" id="A0A4S3M385"/>
<evidence type="ECO:0000313" key="3">
    <source>
        <dbReference type="Proteomes" id="UP000305939"/>
    </source>
</evidence>